<dbReference type="AlphaFoldDB" id="A0A0A8XXE9"/>
<accession>A0A0A8XXE9</accession>
<name>A0A0A8XXE9_ARUDO</name>
<dbReference type="EMBL" id="GBRH01280457">
    <property type="protein sequence ID" value="JAD17438.1"/>
    <property type="molecule type" value="Transcribed_RNA"/>
</dbReference>
<reference evidence="1" key="2">
    <citation type="journal article" date="2015" name="Data Brief">
        <title>Shoot transcriptome of the giant reed, Arundo donax.</title>
        <authorList>
            <person name="Barrero R.A."/>
            <person name="Guerrero F.D."/>
            <person name="Moolhuijzen P."/>
            <person name="Goolsby J.A."/>
            <person name="Tidwell J."/>
            <person name="Bellgard S.E."/>
            <person name="Bellgard M.I."/>
        </authorList>
    </citation>
    <scope>NUCLEOTIDE SEQUENCE</scope>
    <source>
        <tissue evidence="1">Shoot tissue taken approximately 20 cm above the soil surface</tissue>
    </source>
</reference>
<sequence>MWSRSAAGSTGSRSRTFSSAASCARGSSLAPTAPLLLQLPTQLRSHPLLTSPPFPLSLPCCCFSHSRRRRSLSLSLSSLLLLLPQ</sequence>
<reference evidence="1" key="1">
    <citation type="submission" date="2014-09" db="EMBL/GenBank/DDBJ databases">
        <authorList>
            <person name="Magalhaes I.L.F."/>
            <person name="Oliveira U."/>
            <person name="Santos F.R."/>
            <person name="Vidigal T.H.D.A."/>
            <person name="Brescovit A.D."/>
            <person name="Santos A.J."/>
        </authorList>
    </citation>
    <scope>NUCLEOTIDE SEQUENCE</scope>
    <source>
        <tissue evidence="1">Shoot tissue taken approximately 20 cm above the soil surface</tissue>
    </source>
</reference>
<organism evidence="1">
    <name type="scientific">Arundo donax</name>
    <name type="common">Giant reed</name>
    <name type="synonym">Donax arundinaceus</name>
    <dbReference type="NCBI Taxonomy" id="35708"/>
    <lineage>
        <taxon>Eukaryota</taxon>
        <taxon>Viridiplantae</taxon>
        <taxon>Streptophyta</taxon>
        <taxon>Embryophyta</taxon>
        <taxon>Tracheophyta</taxon>
        <taxon>Spermatophyta</taxon>
        <taxon>Magnoliopsida</taxon>
        <taxon>Liliopsida</taxon>
        <taxon>Poales</taxon>
        <taxon>Poaceae</taxon>
        <taxon>PACMAD clade</taxon>
        <taxon>Arundinoideae</taxon>
        <taxon>Arundineae</taxon>
        <taxon>Arundo</taxon>
    </lineage>
</organism>
<proteinExistence type="predicted"/>
<evidence type="ECO:0000313" key="1">
    <source>
        <dbReference type="EMBL" id="JAD17438.1"/>
    </source>
</evidence>
<protein>
    <submittedName>
        <fullName evidence="1">Cesa5</fullName>
    </submittedName>
</protein>